<reference evidence="4" key="1">
    <citation type="submission" date="2022-05" db="EMBL/GenBank/DDBJ databases">
        <authorList>
            <person name="Park J.-S."/>
        </authorList>
    </citation>
    <scope>NUCLEOTIDE SEQUENCE</scope>
    <source>
        <strain evidence="4">2012CJ41-6</strain>
    </source>
</reference>
<dbReference type="SUPFAM" id="SSF52833">
    <property type="entry name" value="Thioredoxin-like"/>
    <property type="match status" value="1"/>
</dbReference>
<evidence type="ECO:0000256" key="1">
    <source>
        <dbReference type="ARBA" id="ARBA00010007"/>
    </source>
</evidence>
<name>A0ABT0Q6J8_9RHOB</name>
<dbReference type="NCBIfam" id="TIGR01262">
    <property type="entry name" value="maiA"/>
    <property type="match status" value="1"/>
</dbReference>
<dbReference type="InterPro" id="IPR040079">
    <property type="entry name" value="Glutathione_S-Trfase"/>
</dbReference>
<dbReference type="EC" id="5.2.1.2" evidence="4"/>
<protein>
    <submittedName>
        <fullName evidence="4">Maleylacetoacetate isomerase</fullName>
        <ecNumber evidence="4">5.2.1.2</ecNumber>
    </submittedName>
</protein>
<dbReference type="InterPro" id="IPR034333">
    <property type="entry name" value="GST_Zeta_N"/>
</dbReference>
<dbReference type="InterPro" id="IPR004045">
    <property type="entry name" value="Glutathione_S-Trfase_N"/>
</dbReference>
<evidence type="ECO:0000259" key="3">
    <source>
        <dbReference type="PROSITE" id="PS50405"/>
    </source>
</evidence>
<keyword evidence="4" id="KW-0413">Isomerase</keyword>
<proteinExistence type="inferred from homology"/>
<evidence type="ECO:0000313" key="5">
    <source>
        <dbReference type="Proteomes" id="UP001203880"/>
    </source>
</evidence>
<dbReference type="RefSeq" id="WP_249710570.1">
    <property type="nucleotide sequence ID" value="NZ_JAMFMB010000016.1"/>
</dbReference>
<dbReference type="PANTHER" id="PTHR42673:SF21">
    <property type="entry name" value="GLUTATHIONE S-TRANSFERASE YFCF"/>
    <property type="match status" value="1"/>
</dbReference>
<dbReference type="Proteomes" id="UP001203880">
    <property type="component" value="Unassembled WGS sequence"/>
</dbReference>
<organism evidence="4 5">
    <name type="scientific">Ruegeria spongiae</name>
    <dbReference type="NCBI Taxonomy" id="2942209"/>
    <lineage>
        <taxon>Bacteria</taxon>
        <taxon>Pseudomonadati</taxon>
        <taxon>Pseudomonadota</taxon>
        <taxon>Alphaproteobacteria</taxon>
        <taxon>Rhodobacterales</taxon>
        <taxon>Roseobacteraceae</taxon>
        <taxon>Ruegeria</taxon>
    </lineage>
</organism>
<dbReference type="SFLD" id="SFLDS00019">
    <property type="entry name" value="Glutathione_Transferase_(cytos"/>
    <property type="match status" value="1"/>
</dbReference>
<dbReference type="PROSITE" id="PS50404">
    <property type="entry name" value="GST_NTER"/>
    <property type="match status" value="1"/>
</dbReference>
<dbReference type="GO" id="GO:0016034">
    <property type="term" value="F:maleylacetoacetate isomerase activity"/>
    <property type="evidence" value="ECO:0007669"/>
    <property type="project" value="UniProtKB-EC"/>
</dbReference>
<evidence type="ECO:0000313" key="4">
    <source>
        <dbReference type="EMBL" id="MCL6284509.1"/>
    </source>
</evidence>
<dbReference type="Pfam" id="PF02798">
    <property type="entry name" value="GST_N"/>
    <property type="match status" value="1"/>
</dbReference>
<dbReference type="Gene3D" id="3.40.30.10">
    <property type="entry name" value="Glutaredoxin"/>
    <property type="match status" value="1"/>
</dbReference>
<comment type="caution">
    <text evidence="4">The sequence shown here is derived from an EMBL/GenBank/DDBJ whole genome shotgun (WGS) entry which is preliminary data.</text>
</comment>
<feature type="domain" description="GST N-terminal" evidence="2">
    <location>
        <begin position="2"/>
        <end position="83"/>
    </location>
</feature>
<dbReference type="CDD" id="cd03042">
    <property type="entry name" value="GST_N_Zeta"/>
    <property type="match status" value="1"/>
</dbReference>
<dbReference type="PANTHER" id="PTHR42673">
    <property type="entry name" value="MALEYLACETOACETATE ISOMERASE"/>
    <property type="match status" value="1"/>
</dbReference>
<dbReference type="InterPro" id="IPR036282">
    <property type="entry name" value="Glutathione-S-Trfase_C_sf"/>
</dbReference>
<feature type="domain" description="GST C-terminal" evidence="3">
    <location>
        <begin position="87"/>
        <end position="216"/>
    </location>
</feature>
<dbReference type="EMBL" id="JAMFMB010000016">
    <property type="protein sequence ID" value="MCL6284509.1"/>
    <property type="molecule type" value="Genomic_DNA"/>
</dbReference>
<accession>A0ABT0Q6J8</accession>
<dbReference type="InterPro" id="IPR010987">
    <property type="entry name" value="Glutathione-S-Trfase_C-like"/>
</dbReference>
<evidence type="ECO:0000259" key="2">
    <source>
        <dbReference type="PROSITE" id="PS50404"/>
    </source>
</evidence>
<sequence length="216" mass="23536">MSEAILYDYWRSSASYRVRIALNLAGITYRAVPVDLVKGEQRGAAHLARNPQGFVPVLEIDDLKLTQSLAILDYLDRTRHLGLLPEDAAKRAQVQALAYAIAVDIHPVCNLSVAAQAKALSGEAENMPDAWMQHFIRPGLLAFEALLAGFDQTPFCCGATPGLADICLMPQLYNAHRWKVETSDLPRVLSVEKTCSAHPAFAAAYPNAPAPADRPT</sequence>
<dbReference type="InterPro" id="IPR005955">
    <property type="entry name" value="GST_Zeta"/>
</dbReference>
<keyword evidence="5" id="KW-1185">Reference proteome</keyword>
<comment type="similarity">
    <text evidence="1">Belongs to the GST superfamily. Zeta family.</text>
</comment>
<gene>
    <name evidence="4" type="primary">maiA</name>
    <name evidence="4" type="ORF">M3P21_13320</name>
</gene>
<dbReference type="InterPro" id="IPR036249">
    <property type="entry name" value="Thioredoxin-like_sf"/>
</dbReference>
<dbReference type="SFLD" id="SFLDG00358">
    <property type="entry name" value="Main_(cytGST)"/>
    <property type="match status" value="1"/>
</dbReference>
<dbReference type="PROSITE" id="PS50405">
    <property type="entry name" value="GST_CTER"/>
    <property type="match status" value="1"/>
</dbReference>
<dbReference type="SUPFAM" id="SSF47616">
    <property type="entry name" value="GST C-terminal domain-like"/>
    <property type="match status" value="1"/>
</dbReference>
<dbReference type="Gene3D" id="1.20.1050.10">
    <property type="match status" value="1"/>
</dbReference>